<evidence type="ECO:0000259" key="10">
    <source>
        <dbReference type="Pfam" id="PF08019"/>
    </source>
</evidence>
<keyword evidence="5 8" id="KW-0812">Transmembrane</keyword>
<sequence>MPSPSPILAVAPHRALGQRGQTAATLTFLVVLFLFATANAVFWDHARRIFADSPRALATLGAAIFLLTYALVMLFSQKWLVRPALILLLLISAASGWFQNRLGIVIDREMIQNVFLTTPTEAGHLFTWPFLRHMAAFGLLPAVIVAFVPIRPERFLGKTLRNGGLIVLSFALCIGLLLSDYARFAAVFREQKELMSSFQPGAPIAGTVRYAKMMLRSANVVAAPYGTDARSIAGAKPRLTVFMLGETARVQNWSLAGYGRDTNPELARRDITFFPDVTACGTSTAVSVPCIFSGLGQEGYSYTKAQARENLLDVFRHAGQDVLWWDLNTGSQGVARRTGEDHMTRQPDMSRCPTGECTDELMVERLATLLPTLTRDTVVIMHMIGSHGPSYYLRYPPEAARFSPTCQTGEFAKCTPEEIVNTYDNTIAYTDTVLASMIDLLAAQTGVEASMIYASDHGESLGEGGLWLHGAPAFMAPDTQTKVPMLLWLSDDSKARLTGVAGCLAQKATQPQSHDVIFPTLLSLAGVETAVHAPDLDLTRCVAG</sequence>
<dbReference type="Pfam" id="PF00884">
    <property type="entry name" value="Sulfatase"/>
    <property type="match status" value="1"/>
</dbReference>
<feature type="transmembrane region" description="Helical" evidence="8">
    <location>
        <begin position="162"/>
        <end position="182"/>
    </location>
</feature>
<feature type="transmembrane region" description="Helical" evidence="8">
    <location>
        <begin position="55"/>
        <end position="72"/>
    </location>
</feature>
<feature type="domain" description="Phosphoethanolamine transferase N-terminal" evidence="10">
    <location>
        <begin position="65"/>
        <end position="212"/>
    </location>
</feature>
<comment type="subcellular location">
    <subcellularLocation>
        <location evidence="1">Cell inner membrane</location>
        <topology evidence="1">Multi-pass membrane protein</topology>
    </subcellularLocation>
</comment>
<dbReference type="CDD" id="cd16017">
    <property type="entry name" value="LptA"/>
    <property type="match status" value="1"/>
</dbReference>
<dbReference type="RefSeq" id="WP_215506472.1">
    <property type="nucleotide sequence ID" value="NZ_CP076361.1"/>
</dbReference>
<keyword evidence="4 11" id="KW-0808">Transferase</keyword>
<keyword evidence="6 8" id="KW-1133">Transmembrane helix</keyword>
<keyword evidence="2" id="KW-1003">Cell membrane</keyword>
<evidence type="ECO:0000256" key="1">
    <source>
        <dbReference type="ARBA" id="ARBA00004429"/>
    </source>
</evidence>
<evidence type="ECO:0000259" key="9">
    <source>
        <dbReference type="Pfam" id="PF00884"/>
    </source>
</evidence>
<keyword evidence="3" id="KW-0997">Cell inner membrane</keyword>
<dbReference type="GO" id="GO:0009244">
    <property type="term" value="P:lipopolysaccharide core region biosynthetic process"/>
    <property type="evidence" value="ECO:0007669"/>
    <property type="project" value="TreeGrafter"/>
</dbReference>
<dbReference type="SUPFAM" id="SSF53649">
    <property type="entry name" value="Alkaline phosphatase-like"/>
    <property type="match status" value="1"/>
</dbReference>
<dbReference type="AlphaFoldDB" id="A0A975P6R7"/>
<evidence type="ECO:0000313" key="12">
    <source>
        <dbReference type="Proteomes" id="UP000679352"/>
    </source>
</evidence>
<dbReference type="EMBL" id="CP076361">
    <property type="protein sequence ID" value="QWK90168.1"/>
    <property type="molecule type" value="Genomic_DNA"/>
</dbReference>
<protein>
    <submittedName>
        <fullName evidence="11">Phosphoethanolamine--lipid A transferase</fullName>
    </submittedName>
</protein>
<feature type="transmembrane region" description="Helical" evidence="8">
    <location>
        <begin position="130"/>
        <end position="150"/>
    </location>
</feature>
<dbReference type="Proteomes" id="UP000679352">
    <property type="component" value="Chromosome"/>
</dbReference>
<organism evidence="11 12">
    <name type="scientific">Gemmobacter fulvus</name>
    <dbReference type="NCBI Taxonomy" id="2840474"/>
    <lineage>
        <taxon>Bacteria</taxon>
        <taxon>Pseudomonadati</taxon>
        <taxon>Pseudomonadota</taxon>
        <taxon>Alphaproteobacteria</taxon>
        <taxon>Rhodobacterales</taxon>
        <taxon>Paracoccaceae</taxon>
        <taxon>Gemmobacter</taxon>
    </lineage>
</organism>
<proteinExistence type="predicted"/>
<dbReference type="Gene3D" id="3.40.720.10">
    <property type="entry name" value="Alkaline Phosphatase, subunit A"/>
    <property type="match status" value="1"/>
</dbReference>
<evidence type="ECO:0000256" key="4">
    <source>
        <dbReference type="ARBA" id="ARBA00022679"/>
    </source>
</evidence>
<name>A0A975P6R7_9RHOB</name>
<evidence type="ECO:0000256" key="6">
    <source>
        <dbReference type="ARBA" id="ARBA00022989"/>
    </source>
</evidence>
<keyword evidence="7 8" id="KW-0472">Membrane</keyword>
<dbReference type="InterPro" id="IPR012549">
    <property type="entry name" value="EptA-like_N"/>
</dbReference>
<evidence type="ECO:0000256" key="8">
    <source>
        <dbReference type="SAM" id="Phobius"/>
    </source>
</evidence>
<accession>A0A975P6R7</accession>
<dbReference type="GO" id="GO:0016776">
    <property type="term" value="F:phosphotransferase activity, phosphate group as acceptor"/>
    <property type="evidence" value="ECO:0007669"/>
    <property type="project" value="TreeGrafter"/>
</dbReference>
<dbReference type="InterPro" id="IPR058130">
    <property type="entry name" value="PEA_transf_C"/>
</dbReference>
<dbReference type="InterPro" id="IPR017850">
    <property type="entry name" value="Alkaline_phosphatase_core_sf"/>
</dbReference>
<dbReference type="Pfam" id="PF08019">
    <property type="entry name" value="EptA_B_N"/>
    <property type="match status" value="1"/>
</dbReference>
<dbReference type="PANTHER" id="PTHR30443:SF0">
    <property type="entry name" value="PHOSPHOETHANOLAMINE TRANSFERASE EPTA"/>
    <property type="match status" value="1"/>
</dbReference>
<dbReference type="GO" id="GO:0005886">
    <property type="term" value="C:plasma membrane"/>
    <property type="evidence" value="ECO:0007669"/>
    <property type="project" value="UniProtKB-SubCell"/>
</dbReference>
<evidence type="ECO:0000256" key="3">
    <source>
        <dbReference type="ARBA" id="ARBA00022519"/>
    </source>
</evidence>
<dbReference type="InterPro" id="IPR000917">
    <property type="entry name" value="Sulfatase_N"/>
</dbReference>
<dbReference type="NCBIfam" id="NF028537">
    <property type="entry name" value="P_eth_NH2_trans"/>
    <property type="match status" value="1"/>
</dbReference>
<evidence type="ECO:0000256" key="2">
    <source>
        <dbReference type="ARBA" id="ARBA00022475"/>
    </source>
</evidence>
<evidence type="ECO:0000313" key="11">
    <source>
        <dbReference type="EMBL" id="QWK90168.1"/>
    </source>
</evidence>
<feature type="domain" description="Sulfatase N-terminal" evidence="9">
    <location>
        <begin position="240"/>
        <end position="527"/>
    </location>
</feature>
<evidence type="ECO:0000256" key="7">
    <source>
        <dbReference type="ARBA" id="ARBA00023136"/>
    </source>
</evidence>
<reference evidence="11" key="1">
    <citation type="submission" date="2021-06" db="EMBL/GenBank/DDBJ databases">
        <title>Direct submission.</title>
        <authorList>
            <person name="Lee C.-S."/>
            <person name="Jin L."/>
        </authorList>
    </citation>
    <scope>NUCLEOTIDE SEQUENCE</scope>
    <source>
        <strain evidence="11">Con5</strain>
    </source>
</reference>
<evidence type="ECO:0000256" key="5">
    <source>
        <dbReference type="ARBA" id="ARBA00022692"/>
    </source>
</evidence>
<dbReference type="PANTHER" id="PTHR30443">
    <property type="entry name" value="INNER MEMBRANE PROTEIN"/>
    <property type="match status" value="1"/>
</dbReference>
<keyword evidence="12" id="KW-1185">Reference proteome</keyword>
<feature type="transmembrane region" description="Helical" evidence="8">
    <location>
        <begin position="23"/>
        <end position="43"/>
    </location>
</feature>
<gene>
    <name evidence="11" type="ORF">KM031_15280</name>
</gene>
<dbReference type="KEGG" id="gfu:KM031_15280"/>
<dbReference type="InterPro" id="IPR040423">
    <property type="entry name" value="PEA_transferase"/>
</dbReference>